<dbReference type="Proteomes" id="UP001151234">
    <property type="component" value="Unassembled WGS sequence"/>
</dbReference>
<sequence>MFVLWPVLVGVASCTLPRSGEVDRPAAVPVTQAPLPTKVQTYTRIENTLACIKKTGVLKNKTFVVGSFADSTGKINAVASGATGNFLPQGGSAAYVTDSLSKAGATVVSTYFGAPAKAVPTDYAVNGIFNSLDFSLPVKSDIRVAGVGPTVGIGWAQLSLSIQLDRSATRVNRQMSMIQRPVRYTQIGAGVGRTFGNTLASGNIAFQSQERLQLEALNGPIALGVADVVMKEFPRAAASCRGMVGDLLDASV</sequence>
<protein>
    <submittedName>
        <fullName evidence="1">Uncharacterized protein</fullName>
    </submittedName>
</protein>
<dbReference type="EMBL" id="JAPJZI010000001">
    <property type="protein sequence ID" value="MDA5400166.1"/>
    <property type="molecule type" value="Genomic_DNA"/>
</dbReference>
<evidence type="ECO:0000313" key="2">
    <source>
        <dbReference type="Proteomes" id="UP001151234"/>
    </source>
</evidence>
<reference evidence="1" key="1">
    <citation type="submission" date="2022-11" db="EMBL/GenBank/DDBJ databases">
        <title>Draft genome sequence of Hoeflea poritis E7-10 and Hoeflea prorocentri PM5-8, separated from scleractinian coral Porites lutea and marine dinoflagellate.</title>
        <authorList>
            <person name="Zhang G."/>
            <person name="Wei Q."/>
            <person name="Cai L."/>
        </authorList>
    </citation>
    <scope>NUCLEOTIDE SEQUENCE</scope>
    <source>
        <strain evidence="1">PM5-8</strain>
    </source>
</reference>
<gene>
    <name evidence="1" type="ORF">OQ273_16425</name>
</gene>
<organism evidence="1 2">
    <name type="scientific">Hoeflea prorocentri</name>
    <dbReference type="NCBI Taxonomy" id="1922333"/>
    <lineage>
        <taxon>Bacteria</taxon>
        <taxon>Pseudomonadati</taxon>
        <taxon>Pseudomonadota</taxon>
        <taxon>Alphaproteobacteria</taxon>
        <taxon>Hyphomicrobiales</taxon>
        <taxon>Rhizobiaceae</taxon>
        <taxon>Hoeflea</taxon>
    </lineage>
</organism>
<comment type="caution">
    <text evidence="1">The sequence shown here is derived from an EMBL/GenBank/DDBJ whole genome shotgun (WGS) entry which is preliminary data.</text>
</comment>
<keyword evidence="2" id="KW-1185">Reference proteome</keyword>
<accession>A0A9X3ZIY6</accession>
<evidence type="ECO:0000313" key="1">
    <source>
        <dbReference type="EMBL" id="MDA5400166.1"/>
    </source>
</evidence>
<proteinExistence type="predicted"/>
<dbReference type="AlphaFoldDB" id="A0A9X3ZIY6"/>
<dbReference type="RefSeq" id="WP_267991574.1">
    <property type="nucleotide sequence ID" value="NZ_JAPJZI010000001.1"/>
</dbReference>
<name>A0A9X3ZIY6_9HYPH</name>